<keyword evidence="15" id="KW-1185">Reference proteome</keyword>
<evidence type="ECO:0000313" key="15">
    <source>
        <dbReference type="Proteomes" id="UP000215509"/>
    </source>
</evidence>
<keyword evidence="5 11" id="KW-1133">Transmembrane helix</keyword>
<comment type="similarity">
    <text evidence="7">Belongs to the zinc-associated anti-sigma factor (ZAS) superfamily. Anti-sigma-W factor family.</text>
</comment>
<reference evidence="14 15" key="1">
    <citation type="submission" date="2017-07" db="EMBL/GenBank/DDBJ databases">
        <title>Genome sequencing and assembly of Paenibacillus rigui.</title>
        <authorList>
            <person name="Mayilraj S."/>
        </authorList>
    </citation>
    <scope>NUCLEOTIDE SEQUENCE [LARGE SCALE GENOMIC DNA]</scope>
    <source>
        <strain evidence="14 15">JCM 16352</strain>
    </source>
</reference>
<dbReference type="InterPro" id="IPR018764">
    <property type="entry name" value="RskA_C"/>
</dbReference>
<comment type="caution">
    <text evidence="14">The sequence shown here is derived from an EMBL/GenBank/DDBJ whole genome shotgun (WGS) entry which is preliminary data.</text>
</comment>
<feature type="domain" description="Putative zinc-finger" evidence="13">
    <location>
        <begin position="9"/>
        <end position="37"/>
    </location>
</feature>
<dbReference type="RefSeq" id="WP_094015103.1">
    <property type="nucleotide sequence ID" value="NZ_NMQW01000017.1"/>
</dbReference>
<evidence type="ECO:0000256" key="9">
    <source>
        <dbReference type="ARBA" id="ARBA00029829"/>
    </source>
</evidence>
<dbReference type="EMBL" id="NMQW01000017">
    <property type="protein sequence ID" value="OXM85953.1"/>
    <property type="molecule type" value="Genomic_DNA"/>
</dbReference>
<evidence type="ECO:0000256" key="10">
    <source>
        <dbReference type="ARBA" id="ARBA00030803"/>
    </source>
</evidence>
<name>A0A229URK5_9BACL</name>
<keyword evidence="3" id="KW-1003">Cell membrane</keyword>
<comment type="subcellular location">
    <subcellularLocation>
        <location evidence="2">Cell membrane</location>
    </subcellularLocation>
    <subcellularLocation>
        <location evidence="1">Membrane</location>
        <topology evidence="1">Single-pass membrane protein</topology>
    </subcellularLocation>
</comment>
<evidence type="ECO:0000256" key="7">
    <source>
        <dbReference type="ARBA" id="ARBA00024353"/>
    </source>
</evidence>
<dbReference type="Gene3D" id="1.10.10.1320">
    <property type="entry name" value="Anti-sigma factor, zinc-finger domain"/>
    <property type="match status" value="1"/>
</dbReference>
<feature type="transmembrane region" description="Helical" evidence="11">
    <location>
        <begin position="108"/>
        <end position="128"/>
    </location>
</feature>
<evidence type="ECO:0000259" key="13">
    <source>
        <dbReference type="Pfam" id="PF13490"/>
    </source>
</evidence>
<dbReference type="GO" id="GO:0006417">
    <property type="term" value="P:regulation of translation"/>
    <property type="evidence" value="ECO:0007669"/>
    <property type="project" value="TreeGrafter"/>
</dbReference>
<evidence type="ECO:0000313" key="14">
    <source>
        <dbReference type="EMBL" id="OXM85953.1"/>
    </source>
</evidence>
<dbReference type="PANTHER" id="PTHR37461">
    <property type="entry name" value="ANTI-SIGMA-K FACTOR RSKA"/>
    <property type="match status" value="1"/>
</dbReference>
<evidence type="ECO:0000256" key="8">
    <source>
        <dbReference type="ARBA" id="ARBA00024438"/>
    </source>
</evidence>
<keyword evidence="6 11" id="KW-0472">Membrane</keyword>
<protein>
    <recommendedName>
        <fullName evidence="8">Anti-sigma-W factor RsiW</fullName>
    </recommendedName>
    <alternativeName>
        <fullName evidence="10">Regulator of SigK</fullName>
    </alternativeName>
    <alternativeName>
        <fullName evidence="9">Sigma-K anti-sigma factor RskA</fullName>
    </alternativeName>
</protein>
<dbReference type="OrthoDB" id="150725at2"/>
<sequence>MTESNSTCELLLPYFLKELSLEAAAAFEQHLDSCPACKEHLIELHQVWQALPYALDDVEVPEAMKSQMLERIMDKLGLEDDGDPLPQPTPLRPLPIEKKRVPWYRKQYVPVAAVSIIMLGAAAIWGWGGLENVVRPSAPAVQQYVLRPFDSSMPAAKGTAWIEQKGDSRKLVVKMNGLQGNAGEQAYQLWVIKEGKRYNGGTFRPDTNGNAVWTYDLQAIQGSFEALGITLEPDAQGVQPRGKKVLGT</sequence>
<proteinExistence type="inferred from homology"/>
<dbReference type="InterPro" id="IPR041916">
    <property type="entry name" value="Anti_sigma_zinc_sf"/>
</dbReference>
<dbReference type="Pfam" id="PF10099">
    <property type="entry name" value="RskA_C"/>
    <property type="match status" value="1"/>
</dbReference>
<evidence type="ECO:0000256" key="2">
    <source>
        <dbReference type="ARBA" id="ARBA00004236"/>
    </source>
</evidence>
<dbReference type="GO" id="GO:0005886">
    <property type="term" value="C:plasma membrane"/>
    <property type="evidence" value="ECO:0007669"/>
    <property type="project" value="UniProtKB-SubCell"/>
</dbReference>
<evidence type="ECO:0000259" key="12">
    <source>
        <dbReference type="Pfam" id="PF10099"/>
    </source>
</evidence>
<accession>A0A229URK5</accession>
<evidence type="ECO:0000256" key="11">
    <source>
        <dbReference type="SAM" id="Phobius"/>
    </source>
</evidence>
<dbReference type="InterPro" id="IPR027383">
    <property type="entry name" value="Znf_put"/>
</dbReference>
<keyword evidence="4 11" id="KW-0812">Transmembrane</keyword>
<gene>
    <name evidence="14" type="ORF">CF651_12040</name>
</gene>
<dbReference type="AlphaFoldDB" id="A0A229URK5"/>
<organism evidence="14 15">
    <name type="scientific">Paenibacillus rigui</name>
    <dbReference type="NCBI Taxonomy" id="554312"/>
    <lineage>
        <taxon>Bacteria</taxon>
        <taxon>Bacillati</taxon>
        <taxon>Bacillota</taxon>
        <taxon>Bacilli</taxon>
        <taxon>Bacillales</taxon>
        <taxon>Paenibacillaceae</taxon>
        <taxon>Paenibacillus</taxon>
    </lineage>
</organism>
<evidence type="ECO:0000256" key="5">
    <source>
        <dbReference type="ARBA" id="ARBA00022989"/>
    </source>
</evidence>
<evidence type="ECO:0000256" key="4">
    <source>
        <dbReference type="ARBA" id="ARBA00022692"/>
    </source>
</evidence>
<evidence type="ECO:0000256" key="3">
    <source>
        <dbReference type="ARBA" id="ARBA00022475"/>
    </source>
</evidence>
<dbReference type="GO" id="GO:0016989">
    <property type="term" value="F:sigma factor antagonist activity"/>
    <property type="evidence" value="ECO:0007669"/>
    <property type="project" value="TreeGrafter"/>
</dbReference>
<feature type="domain" description="Anti-sigma K factor RskA C-terminal" evidence="12">
    <location>
        <begin position="130"/>
        <end position="240"/>
    </location>
</feature>
<dbReference type="InterPro" id="IPR051474">
    <property type="entry name" value="Anti-sigma-K/W_factor"/>
</dbReference>
<evidence type="ECO:0000256" key="6">
    <source>
        <dbReference type="ARBA" id="ARBA00023136"/>
    </source>
</evidence>
<dbReference type="Proteomes" id="UP000215509">
    <property type="component" value="Unassembled WGS sequence"/>
</dbReference>
<evidence type="ECO:0000256" key="1">
    <source>
        <dbReference type="ARBA" id="ARBA00004167"/>
    </source>
</evidence>
<dbReference type="Pfam" id="PF13490">
    <property type="entry name" value="zf-HC2"/>
    <property type="match status" value="1"/>
</dbReference>
<dbReference type="PANTHER" id="PTHR37461:SF1">
    <property type="entry name" value="ANTI-SIGMA-K FACTOR RSKA"/>
    <property type="match status" value="1"/>
</dbReference>